<dbReference type="VEuPathDB" id="TriTrypDB:C3747_272g15"/>
<sequence length="483" mass="53915">MKYCLGAHALMVVLGLLAVAFSGPVTALHPSVIPSRARHGEVYRAALRRSLKEGSGGQEKQRHDVHNNAARYYNQRVDHADVTLGTFRQRWWVDRSSWDVNSGPAILLVNGEGTAPGLPDGGFVGEYSKSVKAIIFSLEHRYYGESMPAPLTNRSMLKYLTVENALADLQAFKRYAEKKVVKKKVKWLIVGGSYAGALSAWARAKYPGDFDAAWSSSGVVNAIFDYEAFDGHLLKVLPSSCAAAVRTVFGKFSKAYDDPNRRAKMMKIFGTPNYFTKSDMAWMLADGAAMAIQYGYKDKLCSSIEFTEERELFKRYAEIMKLLWGEEFTRSCYYSTECLSNPSYSESWKEGYAWAYQCCSQLAYWQTGFPGGLRLREVNTSYFMYQCRAAFGEAILPDTYAFNKKHGGAHPDATRVVATQALDDPWLKAGAKKALSEDYPVITAQCNGCGHCGELAATNPLDHPSLKAQRRAVKFYLKQWLGI</sequence>
<dbReference type="VEuPathDB" id="TriTrypDB:BCY84_06130"/>
<dbReference type="Gene3D" id="1.20.120.980">
    <property type="entry name" value="Serine carboxypeptidase S28, SKS domain"/>
    <property type="match status" value="1"/>
</dbReference>
<dbReference type="AlphaFoldDB" id="A0A2V2VF71"/>
<dbReference type="VEuPathDB" id="TriTrypDB:C4B63_57g112"/>
<evidence type="ECO:0000313" key="7">
    <source>
        <dbReference type="EMBL" id="PWU95010.1"/>
    </source>
</evidence>
<dbReference type="Pfam" id="PF05577">
    <property type="entry name" value="Peptidase_S28"/>
    <property type="match status" value="1"/>
</dbReference>
<dbReference type="VEuPathDB" id="TriTrypDB:TcYC6_0051810"/>
<name>A0A2V2VF71_TRYCR</name>
<dbReference type="Gene3D" id="3.40.50.1820">
    <property type="entry name" value="alpha/beta hydrolase"/>
    <property type="match status" value="1"/>
</dbReference>
<organism evidence="7 8">
    <name type="scientific">Trypanosoma cruzi</name>
    <dbReference type="NCBI Taxonomy" id="5693"/>
    <lineage>
        <taxon>Eukaryota</taxon>
        <taxon>Discoba</taxon>
        <taxon>Euglenozoa</taxon>
        <taxon>Kinetoplastea</taxon>
        <taxon>Metakinetoplastina</taxon>
        <taxon>Trypanosomatida</taxon>
        <taxon>Trypanosomatidae</taxon>
        <taxon>Trypanosoma</taxon>
        <taxon>Schizotrypanum</taxon>
    </lineage>
</organism>
<keyword evidence="4" id="KW-0378">Hydrolase</keyword>
<dbReference type="GO" id="GO:0008239">
    <property type="term" value="F:dipeptidyl-peptidase activity"/>
    <property type="evidence" value="ECO:0007669"/>
    <property type="project" value="TreeGrafter"/>
</dbReference>
<evidence type="ECO:0000256" key="3">
    <source>
        <dbReference type="ARBA" id="ARBA00022729"/>
    </source>
</evidence>
<dbReference type="VEuPathDB" id="TriTrypDB:TCSYLVIO_005054"/>
<dbReference type="PANTHER" id="PTHR11010:SF11">
    <property type="entry name" value="THYMUS-SPECIFIC SERINE PROTEASE"/>
    <property type="match status" value="1"/>
</dbReference>
<reference evidence="7 8" key="1">
    <citation type="journal article" date="2018" name="Microb. Genom.">
        <title>Expanding an expanded genome: long-read sequencing of Trypanosoma cruzi.</title>
        <authorList>
            <person name="Berna L."/>
            <person name="Rodriguez M."/>
            <person name="Chiribao M.L."/>
            <person name="Parodi-Talice A."/>
            <person name="Pita S."/>
            <person name="Rijo G."/>
            <person name="Alvarez-Valin F."/>
            <person name="Robello C."/>
        </authorList>
    </citation>
    <scope>NUCLEOTIDE SEQUENCE [LARGE SCALE GENOMIC DNA]</scope>
    <source>
        <strain evidence="7 8">TCC</strain>
    </source>
</reference>
<dbReference type="PANTHER" id="PTHR11010">
    <property type="entry name" value="PROTEASE S28 PRO-X CARBOXYPEPTIDASE-RELATED"/>
    <property type="match status" value="1"/>
</dbReference>
<dbReference type="VEuPathDB" id="TriTrypDB:TcG_02970"/>
<dbReference type="VEuPathDB" id="TriTrypDB:ECC02_005849"/>
<dbReference type="GO" id="GO:0070008">
    <property type="term" value="F:serine-type exopeptidase activity"/>
    <property type="evidence" value="ECO:0007669"/>
    <property type="project" value="InterPro"/>
</dbReference>
<comment type="similarity">
    <text evidence="1">Belongs to the peptidase S28 family.</text>
</comment>
<keyword evidence="3 6" id="KW-0732">Signal</keyword>
<dbReference type="VEuPathDB" id="TriTrypDB:TcCLB.511705.20"/>
<dbReference type="EMBL" id="PRFC01000272">
    <property type="protein sequence ID" value="PWU95010.1"/>
    <property type="molecule type" value="Genomic_DNA"/>
</dbReference>
<evidence type="ECO:0000313" key="8">
    <source>
        <dbReference type="Proteomes" id="UP000246078"/>
    </source>
</evidence>
<feature type="chain" id="PRO_5016049673" evidence="6">
    <location>
        <begin position="28"/>
        <end position="483"/>
    </location>
</feature>
<dbReference type="GO" id="GO:0004180">
    <property type="term" value="F:carboxypeptidase activity"/>
    <property type="evidence" value="ECO:0007669"/>
    <property type="project" value="UniProtKB-KW"/>
</dbReference>
<dbReference type="GO" id="GO:0006508">
    <property type="term" value="P:proteolysis"/>
    <property type="evidence" value="ECO:0007669"/>
    <property type="project" value="UniProtKB-KW"/>
</dbReference>
<dbReference type="VEuPathDB" id="TriTrypDB:TCDM_04809"/>
<evidence type="ECO:0000256" key="1">
    <source>
        <dbReference type="ARBA" id="ARBA00011079"/>
    </source>
</evidence>
<keyword evidence="7" id="KW-0121">Carboxypeptidase</keyword>
<dbReference type="Proteomes" id="UP000246078">
    <property type="component" value="Unassembled WGS sequence"/>
</dbReference>
<feature type="signal peptide" evidence="6">
    <location>
        <begin position="1"/>
        <end position="27"/>
    </location>
</feature>
<dbReference type="VEuPathDB" id="TriTrypDB:TcCLB.507681.200"/>
<dbReference type="InterPro" id="IPR042269">
    <property type="entry name" value="Ser_carbopepase_S28_SKS"/>
</dbReference>
<protein>
    <submittedName>
        <fullName evidence="7">Putative serine carboxypeptidase S28</fullName>
    </submittedName>
</protein>
<dbReference type="InterPro" id="IPR008758">
    <property type="entry name" value="Peptidase_S28"/>
</dbReference>
<keyword evidence="2" id="KW-0645">Protease</keyword>
<dbReference type="InterPro" id="IPR029058">
    <property type="entry name" value="AB_hydrolase_fold"/>
</dbReference>
<evidence type="ECO:0000256" key="6">
    <source>
        <dbReference type="SAM" id="SignalP"/>
    </source>
</evidence>
<dbReference type="VEuPathDB" id="TriTrypDB:TcBrA4_0038910"/>
<keyword evidence="5" id="KW-0325">Glycoprotein</keyword>
<evidence type="ECO:0000256" key="2">
    <source>
        <dbReference type="ARBA" id="ARBA00022670"/>
    </source>
</evidence>
<dbReference type="SUPFAM" id="SSF53474">
    <property type="entry name" value="alpha/beta-Hydrolases"/>
    <property type="match status" value="1"/>
</dbReference>
<evidence type="ECO:0000256" key="5">
    <source>
        <dbReference type="ARBA" id="ARBA00023180"/>
    </source>
</evidence>
<accession>A0A2V2VF71</accession>
<dbReference type="VEuPathDB" id="TriTrypDB:Tc_MARK_4601"/>
<dbReference type="VEuPathDB" id="TriTrypDB:TcCL_NonESM12704"/>
<evidence type="ECO:0000256" key="4">
    <source>
        <dbReference type="ARBA" id="ARBA00022801"/>
    </source>
</evidence>
<proteinExistence type="inferred from homology"/>
<gene>
    <name evidence="7" type="ORF">C3747_272g15</name>
</gene>
<comment type="caution">
    <text evidence="7">The sequence shown here is derived from an EMBL/GenBank/DDBJ whole genome shotgun (WGS) entry which is preliminary data.</text>
</comment>